<keyword evidence="2" id="KW-1185">Reference proteome</keyword>
<dbReference type="RefSeq" id="WP_104752843.1">
    <property type="nucleotide sequence ID" value="NZ_FZMF01000052.1"/>
</dbReference>
<reference evidence="2" key="1">
    <citation type="journal article" date="2019" name="Int. J. Syst. Evol. Microbiol.">
        <title>The Global Catalogue of Microorganisms (GCM) 10K type strain sequencing project: providing services to taxonomists for standard genome sequencing and annotation.</title>
        <authorList>
            <consortium name="The Broad Institute Genomics Platform"/>
            <consortium name="The Broad Institute Genome Sequencing Center for Infectious Disease"/>
            <person name="Wu L."/>
            <person name="Ma J."/>
        </authorList>
    </citation>
    <scope>NUCLEOTIDE SEQUENCE [LARGE SCALE GENOMIC DNA]</scope>
    <source>
        <strain evidence="2">CCUG 53816</strain>
    </source>
</reference>
<organism evidence="1 2">
    <name type="scientific">Helicobacter baculiformis</name>
    <dbReference type="NCBI Taxonomy" id="427351"/>
    <lineage>
        <taxon>Bacteria</taxon>
        <taxon>Pseudomonadati</taxon>
        <taxon>Campylobacterota</taxon>
        <taxon>Epsilonproteobacteria</taxon>
        <taxon>Campylobacterales</taxon>
        <taxon>Helicobacteraceae</taxon>
        <taxon>Helicobacter</taxon>
    </lineage>
</organism>
<proteinExistence type="predicted"/>
<dbReference type="EMBL" id="JBHRZO010000020">
    <property type="protein sequence ID" value="MFC3847793.1"/>
    <property type="molecule type" value="Genomic_DNA"/>
</dbReference>
<gene>
    <name evidence="1" type="ORF">ACFOPX_04495</name>
</gene>
<accession>A0ABV7ZGY4</accession>
<dbReference type="Proteomes" id="UP001595783">
    <property type="component" value="Unassembled WGS sequence"/>
</dbReference>
<name>A0ABV7ZGY4_9HELI</name>
<evidence type="ECO:0000313" key="1">
    <source>
        <dbReference type="EMBL" id="MFC3847793.1"/>
    </source>
</evidence>
<sequence>MADFLKSLDISTSYKSTPLKAQDLNAYAVLKTTSLSHAPFQVLMLQDKLNHKKRVLLSMAQAHLYFQPGRMRGLSIADKKRIQKFQNEASTYNFIQSYHKPLETFMHEASKIDLVPKHSKKDFYYIVQGRISEEGVQQVKRLLDRNDAVHIIFLGQLPFDMNEGKLSVGARTCFALAKRGQSVIKRLQALEKCTQINTDTFVDNNSAIDAIDKNTSAFVDDNIGMLEAKGWRYLNFFIPNVEE</sequence>
<protein>
    <submittedName>
        <fullName evidence="1">Uncharacterized protein</fullName>
    </submittedName>
</protein>
<comment type="caution">
    <text evidence="1">The sequence shown here is derived from an EMBL/GenBank/DDBJ whole genome shotgun (WGS) entry which is preliminary data.</text>
</comment>
<evidence type="ECO:0000313" key="2">
    <source>
        <dbReference type="Proteomes" id="UP001595783"/>
    </source>
</evidence>